<dbReference type="EMBL" id="CP146203">
    <property type="protein sequence ID" value="XBH21720.1"/>
    <property type="molecule type" value="Genomic_DNA"/>
</dbReference>
<proteinExistence type="predicted"/>
<dbReference type="SUPFAM" id="SSF53955">
    <property type="entry name" value="Lysozyme-like"/>
    <property type="match status" value="1"/>
</dbReference>
<dbReference type="AlphaFoldDB" id="A0AAU7DWR3"/>
<evidence type="ECO:0000259" key="1">
    <source>
        <dbReference type="Pfam" id="PF01464"/>
    </source>
</evidence>
<dbReference type="CDD" id="cd13399">
    <property type="entry name" value="Slt35-like"/>
    <property type="match status" value="1"/>
</dbReference>
<dbReference type="PANTHER" id="PTHR37423">
    <property type="entry name" value="SOLUBLE LYTIC MUREIN TRANSGLYCOSYLASE-RELATED"/>
    <property type="match status" value="1"/>
</dbReference>
<accession>A0AAU7DWR3</accession>
<dbReference type="Gene3D" id="1.10.530.10">
    <property type="match status" value="1"/>
</dbReference>
<feature type="domain" description="Transglycosylase SLT" evidence="1">
    <location>
        <begin position="54"/>
        <end position="165"/>
    </location>
</feature>
<dbReference type="PANTHER" id="PTHR37423:SF2">
    <property type="entry name" value="MEMBRANE-BOUND LYTIC MUREIN TRANSGLYCOSYLASE C"/>
    <property type="match status" value="1"/>
</dbReference>
<name>A0AAU7DWR3_9MICO</name>
<dbReference type="InterPro" id="IPR008258">
    <property type="entry name" value="Transglycosylase_SLT_dom_1"/>
</dbReference>
<organism evidence="2">
    <name type="scientific">Jonesiaceae bacterium BS-20</name>
    <dbReference type="NCBI Taxonomy" id="3120821"/>
    <lineage>
        <taxon>Bacteria</taxon>
        <taxon>Bacillati</taxon>
        <taxon>Actinomycetota</taxon>
        <taxon>Actinomycetes</taxon>
        <taxon>Micrococcales</taxon>
        <taxon>Jonesiaceae</taxon>
    </lineage>
</organism>
<reference evidence="2" key="1">
    <citation type="submission" date="2024-02" db="EMBL/GenBank/DDBJ databases">
        <title>Tomenella chthoni gen. nov. sp. nov., a member of the family Jonesiaceae isolated from bat guano.</title>
        <authorList>
            <person name="Miller S.L."/>
            <person name="King J."/>
            <person name="Sankaranarayanan K."/>
            <person name="Lawson P.A."/>
        </authorList>
    </citation>
    <scope>NUCLEOTIDE SEQUENCE</scope>
    <source>
        <strain evidence="2">BS-20</strain>
    </source>
</reference>
<dbReference type="Pfam" id="PF01464">
    <property type="entry name" value="SLT"/>
    <property type="match status" value="1"/>
</dbReference>
<evidence type="ECO:0000313" key="2">
    <source>
        <dbReference type="EMBL" id="XBH21720.1"/>
    </source>
</evidence>
<sequence>MSKTAIGGALAALILLPLAIPLLFMGGGETGALPDLVPEEYAEVVTRAGSICPTVTPEIIAAQITQESGWDAGAQSPVGAQWISQFMPGTWGESGLDGDGDGDGDGTADVWNPIDAIWSQGNYMCNLAGQVDKAISQGSILGDPLDLTLAAYNAGFGNVKKYGGIPPFIETENYVRIIRENAANANTGGNIGPPSGAVGVY</sequence>
<protein>
    <submittedName>
        <fullName evidence="2">Lytic transglycosylase domain-containing protein</fullName>
    </submittedName>
</protein>
<dbReference type="InterPro" id="IPR023346">
    <property type="entry name" value="Lysozyme-like_dom_sf"/>
</dbReference>
<gene>
    <name evidence="2" type="ORF">V5R04_00385</name>
</gene>